<dbReference type="EMBL" id="JACASV010000134">
    <property type="protein sequence ID" value="NWJ44179.1"/>
    <property type="molecule type" value="Genomic_DNA"/>
</dbReference>
<accession>A0A7K4MS31</accession>
<comment type="caution">
    <text evidence="1">The sequence shown here is derived from an EMBL/GenBank/DDBJ whole genome shotgun (WGS) entry which is preliminary data.</text>
</comment>
<protein>
    <submittedName>
        <fullName evidence="1">Uncharacterized protein</fullName>
    </submittedName>
</protein>
<evidence type="ECO:0000313" key="2">
    <source>
        <dbReference type="Proteomes" id="UP000523105"/>
    </source>
</evidence>
<evidence type="ECO:0000313" key="1">
    <source>
        <dbReference type="EMBL" id="NWJ44179.1"/>
    </source>
</evidence>
<gene>
    <name evidence="1" type="ORF">HX837_08290</name>
</gene>
<sequence>MITKESIEKRKYVIVNDTEIVRTRLVELDKRREADTALLNALMGALQQCDAFLKEFDDELSDDGNDKD</sequence>
<dbReference type="Proteomes" id="UP000523105">
    <property type="component" value="Unassembled WGS sequence"/>
</dbReference>
<proteinExistence type="predicted"/>
<reference evidence="1 2" key="1">
    <citation type="journal article" date="2019" name="Environ. Microbiol.">
        <title>Genomics insights into ecotype formation of ammonia-oxidizing archaea in the deep ocean.</title>
        <authorList>
            <person name="Wang Y."/>
            <person name="Huang J.M."/>
            <person name="Cui G.J."/>
            <person name="Nunoura T."/>
            <person name="Takaki Y."/>
            <person name="Li W.L."/>
            <person name="Li J."/>
            <person name="Gao Z.M."/>
            <person name="Takai K."/>
            <person name="Zhang A.Q."/>
            <person name="Stepanauskas R."/>
        </authorList>
    </citation>
    <scope>NUCLEOTIDE SEQUENCE [LARGE SCALE GENOMIC DNA]</scope>
    <source>
        <strain evidence="1 2">L15b</strain>
    </source>
</reference>
<name>A0A7K4MS31_9ARCH</name>
<dbReference type="AlphaFoldDB" id="A0A7K4MS31"/>
<organism evidence="1 2">
    <name type="scientific">Marine Group I thaumarchaeote</name>
    <dbReference type="NCBI Taxonomy" id="2511932"/>
    <lineage>
        <taxon>Archaea</taxon>
        <taxon>Nitrososphaerota</taxon>
        <taxon>Marine Group I</taxon>
    </lineage>
</organism>